<name>A0A063Y6M6_9GAMM</name>
<reference evidence="1 2" key="1">
    <citation type="journal article" date="2005" name="Int. J. Syst. Evol. Microbiol.">
        <title>Nitrincola lacisaponensis gen. nov., sp. nov., a novel alkaliphilic bacterium isolated from an alkaline, saline lake.</title>
        <authorList>
            <person name="Dimitriu P.A."/>
            <person name="Shukla S.K."/>
            <person name="Conradt J."/>
            <person name="Marquez M.C."/>
            <person name="Ventosa A."/>
            <person name="Maglia A."/>
            <person name="Peyton B.M."/>
            <person name="Pinkart H.C."/>
            <person name="Mormile M.R."/>
        </authorList>
    </citation>
    <scope>NUCLEOTIDE SEQUENCE [LARGE SCALE GENOMIC DNA]</scope>
    <source>
        <strain evidence="1 2">4CA</strain>
    </source>
</reference>
<organism evidence="1 2">
    <name type="scientific">Nitrincola lacisaponensis</name>
    <dbReference type="NCBI Taxonomy" id="267850"/>
    <lineage>
        <taxon>Bacteria</taxon>
        <taxon>Pseudomonadati</taxon>
        <taxon>Pseudomonadota</taxon>
        <taxon>Gammaproteobacteria</taxon>
        <taxon>Oceanospirillales</taxon>
        <taxon>Oceanospirillaceae</taxon>
        <taxon>Nitrincola</taxon>
    </lineage>
</organism>
<evidence type="ECO:0000313" key="1">
    <source>
        <dbReference type="EMBL" id="KDE40795.1"/>
    </source>
</evidence>
<evidence type="ECO:0000313" key="2">
    <source>
        <dbReference type="Proteomes" id="UP000027318"/>
    </source>
</evidence>
<accession>A0A063Y6M6</accession>
<dbReference type="EMBL" id="JMSZ01000016">
    <property type="protein sequence ID" value="KDE40795.1"/>
    <property type="molecule type" value="Genomic_DNA"/>
</dbReference>
<dbReference type="AlphaFoldDB" id="A0A063Y6M6"/>
<keyword evidence="2" id="KW-1185">Reference proteome</keyword>
<sequence length="39" mass="4626">MLQQGKNNQLILEEARLYLLNKHRDQRTQAEQTVDSMDP</sequence>
<dbReference type="Proteomes" id="UP000027318">
    <property type="component" value="Unassembled WGS sequence"/>
</dbReference>
<protein>
    <submittedName>
        <fullName evidence="1">Uncharacterized protein</fullName>
    </submittedName>
</protein>
<gene>
    <name evidence="1" type="ORF">ADINL_1387</name>
</gene>
<proteinExistence type="predicted"/>
<comment type="caution">
    <text evidence="1">The sequence shown here is derived from an EMBL/GenBank/DDBJ whole genome shotgun (WGS) entry which is preliminary data.</text>
</comment>
<dbReference type="STRING" id="267850.ADINL_1387"/>